<dbReference type="FunFam" id="3.40.50.720:FF:000003">
    <property type="entry name" value="S-(hydroxymethyl)glutathione dehydrogenase"/>
    <property type="match status" value="1"/>
</dbReference>
<organism evidence="8 9">
    <name type="scientific">Cebus imitator</name>
    <name type="common">Panamanian white-faced capuchin</name>
    <name type="synonym">Cebus capucinus imitator</name>
    <dbReference type="NCBI Taxonomy" id="2715852"/>
    <lineage>
        <taxon>Eukaryota</taxon>
        <taxon>Metazoa</taxon>
        <taxon>Chordata</taxon>
        <taxon>Craniata</taxon>
        <taxon>Vertebrata</taxon>
        <taxon>Euteleostomi</taxon>
        <taxon>Mammalia</taxon>
        <taxon>Eutheria</taxon>
        <taxon>Euarchontoglires</taxon>
        <taxon>Primates</taxon>
        <taxon>Haplorrhini</taxon>
        <taxon>Platyrrhini</taxon>
        <taxon>Cebidae</taxon>
        <taxon>Cebinae</taxon>
        <taxon>Cebus</taxon>
    </lineage>
</organism>
<feature type="domain" description="Alcohol dehydrogenase-like N-terminal" evidence="7">
    <location>
        <begin position="37"/>
        <end position="155"/>
    </location>
</feature>
<keyword evidence="6" id="KW-0520">NAD</keyword>
<dbReference type="InterPro" id="IPR011032">
    <property type="entry name" value="GroES-like_sf"/>
</dbReference>
<accession>A0A2K5PD78</accession>
<keyword evidence="4" id="KW-0862">Zinc</keyword>
<keyword evidence="5" id="KW-0560">Oxidoreductase</keyword>
<dbReference type="GO" id="GO:0046294">
    <property type="term" value="P:formaldehyde catabolic process"/>
    <property type="evidence" value="ECO:0007669"/>
    <property type="project" value="TreeGrafter"/>
</dbReference>
<reference evidence="8" key="2">
    <citation type="submission" date="2025-09" db="UniProtKB">
        <authorList>
            <consortium name="Ensembl"/>
        </authorList>
    </citation>
    <scope>IDENTIFICATION</scope>
</reference>
<evidence type="ECO:0000256" key="1">
    <source>
        <dbReference type="ARBA" id="ARBA00001947"/>
    </source>
</evidence>
<dbReference type="Gene3D" id="3.40.50.720">
    <property type="entry name" value="NAD(P)-binding Rossmann-like Domain"/>
    <property type="match status" value="1"/>
</dbReference>
<evidence type="ECO:0000256" key="6">
    <source>
        <dbReference type="ARBA" id="ARBA00023027"/>
    </source>
</evidence>
<keyword evidence="9" id="KW-1185">Reference proteome</keyword>
<dbReference type="SUPFAM" id="SSF50129">
    <property type="entry name" value="GroES-like"/>
    <property type="match status" value="2"/>
</dbReference>
<evidence type="ECO:0000256" key="5">
    <source>
        <dbReference type="ARBA" id="ARBA00023002"/>
    </source>
</evidence>
<dbReference type="SUPFAM" id="SSF51735">
    <property type="entry name" value="NAD(P)-binding Rossmann-fold domains"/>
    <property type="match status" value="1"/>
</dbReference>
<evidence type="ECO:0000313" key="8">
    <source>
        <dbReference type="Ensembl" id="ENSCCAP00000001595.1"/>
    </source>
</evidence>
<dbReference type="InterPro" id="IPR036291">
    <property type="entry name" value="NAD(P)-bd_dom_sf"/>
</dbReference>
<dbReference type="GO" id="GO:0005829">
    <property type="term" value="C:cytosol"/>
    <property type="evidence" value="ECO:0007669"/>
    <property type="project" value="TreeGrafter"/>
</dbReference>
<comment type="subunit">
    <text evidence="2">Homodimer.</text>
</comment>
<dbReference type="AlphaFoldDB" id="A0A2K5PD78"/>
<evidence type="ECO:0000313" key="9">
    <source>
        <dbReference type="Proteomes" id="UP000233040"/>
    </source>
</evidence>
<evidence type="ECO:0000256" key="3">
    <source>
        <dbReference type="ARBA" id="ARBA00022723"/>
    </source>
</evidence>
<proteinExistence type="predicted"/>
<dbReference type="GO" id="GO:0008270">
    <property type="term" value="F:zinc ion binding"/>
    <property type="evidence" value="ECO:0007669"/>
    <property type="project" value="TreeGrafter"/>
</dbReference>
<protein>
    <recommendedName>
        <fullName evidence="7">Alcohol dehydrogenase-like N-terminal domain-containing protein</fullName>
    </recommendedName>
</protein>
<dbReference type="InterPro" id="IPR013154">
    <property type="entry name" value="ADH-like_N"/>
</dbReference>
<evidence type="ECO:0000256" key="4">
    <source>
        <dbReference type="ARBA" id="ARBA00022833"/>
    </source>
</evidence>
<dbReference type="STRING" id="9516.ENSCCAP00000001595"/>
<dbReference type="GO" id="GO:0051903">
    <property type="term" value="F:S-(hydroxymethyl)glutathione dehydrogenase [NAD(P)+] activity"/>
    <property type="evidence" value="ECO:0007669"/>
    <property type="project" value="TreeGrafter"/>
</dbReference>
<evidence type="ECO:0000259" key="7">
    <source>
        <dbReference type="Pfam" id="PF08240"/>
    </source>
</evidence>
<evidence type="ECO:0000256" key="2">
    <source>
        <dbReference type="ARBA" id="ARBA00011738"/>
    </source>
</evidence>
<dbReference type="GeneTree" id="ENSGT00940000155196"/>
<comment type="cofactor">
    <cofactor evidence="1">
        <name>Zn(2+)</name>
        <dbReference type="ChEBI" id="CHEBI:29105"/>
    </cofactor>
</comment>
<dbReference type="PANTHER" id="PTHR43880:SF4">
    <property type="entry name" value="ALCOHOL DEHYDROGENASE CLASS-3"/>
    <property type="match status" value="1"/>
</dbReference>
<dbReference type="Gene3D" id="3.90.180.10">
    <property type="entry name" value="Medium-chain alcohol dehydrogenases, catalytic domain"/>
    <property type="match status" value="1"/>
</dbReference>
<dbReference type="Ensembl" id="ENSCCAT00000011017.1">
    <property type="protein sequence ID" value="ENSCCAP00000001595.1"/>
    <property type="gene ID" value="ENSCCAG00000009909.1"/>
</dbReference>
<dbReference type="Pfam" id="PF08240">
    <property type="entry name" value="ADH_N"/>
    <property type="match status" value="1"/>
</dbReference>
<reference evidence="8" key="1">
    <citation type="submission" date="2025-08" db="UniProtKB">
        <authorList>
            <consortium name="Ensembl"/>
        </authorList>
    </citation>
    <scope>IDENTIFICATION</scope>
</reference>
<dbReference type="PANTHER" id="PTHR43880">
    <property type="entry name" value="ALCOHOL DEHYDROGENASE"/>
    <property type="match status" value="1"/>
</dbReference>
<keyword evidence="3" id="KW-0479">Metal-binding</keyword>
<dbReference type="Proteomes" id="UP000233040">
    <property type="component" value="Unassembled WGS sequence"/>
</dbReference>
<name>A0A2K5PD78_CEBIM</name>
<sequence>MDRSRGHGEPGYPVQGCSCLGGWKASSEEIEVASPKAHKLQIKIVATAVCHTEAYTLSGADPEGYFPAILGHEGAEIVESAGEGVTKLKAGDTVIPLYIPQCANVNFKTRVTQGKCLMPDGTSRFTCKGKTILHYMGTSTFSEYTAVADISVAKVDPLAPLDKVSFLGCGMSTGYGAAVNTAKVDPSSVCAIFGLGGVGLAVKMGCKVADIFARAEEVGATECIIPQDFSKPIQEVLTDGGVDYSFECTGTVKACHKSWGVSVAVGVAASHEEIATCPFQLVIGHTWKDTAFGGWKSLVSEYIFKNIKADEFVTHNLSFDEINKVFELVHSRKSIQTVVKI</sequence>